<organism evidence="2">
    <name type="scientific">marine sediment metagenome</name>
    <dbReference type="NCBI Taxonomy" id="412755"/>
    <lineage>
        <taxon>unclassified sequences</taxon>
        <taxon>metagenomes</taxon>
        <taxon>ecological metagenomes</taxon>
    </lineage>
</organism>
<dbReference type="Gene3D" id="3.40.50.1460">
    <property type="match status" value="1"/>
</dbReference>
<evidence type="ECO:0000259" key="1">
    <source>
        <dbReference type="Pfam" id="PF00656"/>
    </source>
</evidence>
<reference evidence="2" key="1">
    <citation type="journal article" date="2014" name="Front. Microbiol.">
        <title>High frequency of phylogenetically diverse reductive dehalogenase-homologous genes in deep subseafloor sedimentary metagenomes.</title>
        <authorList>
            <person name="Kawai M."/>
            <person name="Futagami T."/>
            <person name="Toyoda A."/>
            <person name="Takaki Y."/>
            <person name="Nishi S."/>
            <person name="Hori S."/>
            <person name="Arai W."/>
            <person name="Tsubouchi T."/>
            <person name="Morono Y."/>
            <person name="Uchiyama I."/>
            <person name="Ito T."/>
            <person name="Fujiyama A."/>
            <person name="Inagaki F."/>
            <person name="Takami H."/>
        </authorList>
    </citation>
    <scope>NUCLEOTIDE SEQUENCE</scope>
    <source>
        <strain evidence="2">Expedition CK06-06</strain>
    </source>
</reference>
<proteinExistence type="predicted"/>
<dbReference type="EMBL" id="BARS01019277">
    <property type="protein sequence ID" value="GAF89084.1"/>
    <property type="molecule type" value="Genomic_DNA"/>
</dbReference>
<dbReference type="GO" id="GO:0005737">
    <property type="term" value="C:cytoplasm"/>
    <property type="evidence" value="ECO:0007669"/>
    <property type="project" value="TreeGrafter"/>
</dbReference>
<name>X0T7A5_9ZZZZ</name>
<protein>
    <recommendedName>
        <fullName evidence="1">Peptidase C14 caspase domain-containing protein</fullName>
    </recommendedName>
</protein>
<feature type="domain" description="Peptidase C14 caspase" evidence="1">
    <location>
        <begin position="19"/>
        <end position="159"/>
    </location>
</feature>
<dbReference type="AlphaFoldDB" id="X0T7A5"/>
<dbReference type="SUPFAM" id="SSF52129">
    <property type="entry name" value="Caspase-like"/>
    <property type="match status" value="1"/>
</dbReference>
<dbReference type="PANTHER" id="PTHR48104:SF30">
    <property type="entry name" value="METACASPASE-1"/>
    <property type="match status" value="1"/>
</dbReference>
<dbReference type="InterPro" id="IPR011600">
    <property type="entry name" value="Pept_C14_caspase"/>
</dbReference>
<comment type="caution">
    <text evidence="2">The sequence shown here is derived from an EMBL/GenBank/DDBJ whole genome shotgun (WGS) entry which is preliminary data.</text>
</comment>
<gene>
    <name evidence="2" type="ORF">S01H1_31262</name>
</gene>
<dbReference type="PANTHER" id="PTHR48104">
    <property type="entry name" value="METACASPASE-4"/>
    <property type="match status" value="1"/>
</dbReference>
<dbReference type="InterPro" id="IPR029030">
    <property type="entry name" value="Caspase-like_dom_sf"/>
</dbReference>
<evidence type="ECO:0000313" key="2">
    <source>
        <dbReference type="EMBL" id="GAF89084.1"/>
    </source>
</evidence>
<feature type="non-terminal residue" evidence="2">
    <location>
        <position position="163"/>
    </location>
</feature>
<dbReference type="GO" id="GO:0006508">
    <property type="term" value="P:proteolysis"/>
    <property type="evidence" value="ECO:0007669"/>
    <property type="project" value="InterPro"/>
</dbReference>
<sequence>MPTQPSVSAYAQKADVEYWAVIVGVANYPGYNDLDYTDDDAYDVRDALLASTNWEADHITMLIDSGATKANIQSAIADMATNGDSNDVFFFFFSGHGTRLSYDQVPIDETDGKDEALCQYDFQPPGPGPITDDELGVWLSALPGAPVLVATDTCYSGGMIKAG</sequence>
<dbReference type="Pfam" id="PF00656">
    <property type="entry name" value="Peptidase_C14"/>
    <property type="match status" value="1"/>
</dbReference>
<dbReference type="GO" id="GO:0004197">
    <property type="term" value="F:cysteine-type endopeptidase activity"/>
    <property type="evidence" value="ECO:0007669"/>
    <property type="project" value="InterPro"/>
</dbReference>
<accession>X0T7A5</accession>
<dbReference type="InterPro" id="IPR050452">
    <property type="entry name" value="Metacaspase"/>
</dbReference>